<dbReference type="CDD" id="cd10210">
    <property type="entry name" value="ASKHA_NBD_Arp6"/>
    <property type="match status" value="1"/>
</dbReference>
<dbReference type="GO" id="GO:0005634">
    <property type="term" value="C:nucleus"/>
    <property type="evidence" value="ECO:0007669"/>
    <property type="project" value="UniProtKB-ARBA"/>
</dbReference>
<evidence type="ECO:0000256" key="7">
    <source>
        <dbReference type="ARBA" id="ARBA00073820"/>
    </source>
</evidence>
<comment type="subcellular location">
    <subcellularLocation>
        <location evidence="1">Cytoplasm</location>
    </subcellularLocation>
</comment>
<dbReference type="FunFam" id="3.90.640.10:FF:000014">
    <property type="entry name" value="Putative actin-related protein 6"/>
    <property type="match status" value="1"/>
</dbReference>
<dbReference type="SMART" id="SM00268">
    <property type="entry name" value="ACTIN"/>
    <property type="match status" value="1"/>
</dbReference>
<dbReference type="KEGG" id="cten:18249346"/>
<dbReference type="FunFam" id="3.30.420.40:FF:000058">
    <property type="entry name" value="Putative actin-related protein 5"/>
    <property type="match status" value="1"/>
</dbReference>
<keyword evidence="9" id="KW-1185">Reference proteome</keyword>
<dbReference type="InterPro" id="IPR004000">
    <property type="entry name" value="Actin"/>
</dbReference>
<protein>
    <recommendedName>
        <fullName evidence="3">Actin-like protein ARP6</fullName>
    </recommendedName>
    <alternativeName>
        <fullName evidence="7">Actin-like protein arp6</fullName>
    </alternativeName>
</protein>
<evidence type="ECO:0000256" key="4">
    <source>
        <dbReference type="ARBA" id="ARBA00022490"/>
    </source>
</evidence>
<evidence type="ECO:0000313" key="9">
    <source>
        <dbReference type="Proteomes" id="UP000000707"/>
    </source>
</evidence>
<dbReference type="eggNOG" id="KOG0680">
    <property type="taxonomic scope" value="Eukaryota"/>
</dbReference>
<name>G3AW74_CANTC</name>
<dbReference type="GeneID" id="18249346"/>
<dbReference type="Pfam" id="PF00022">
    <property type="entry name" value="Actin"/>
    <property type="match status" value="1"/>
</dbReference>
<reference evidence="8 9" key="1">
    <citation type="journal article" date="2011" name="Proc. Natl. Acad. Sci. U.S.A.">
        <title>Comparative genomics of xylose-fermenting fungi for enhanced biofuel production.</title>
        <authorList>
            <person name="Wohlbach D.J."/>
            <person name="Kuo A."/>
            <person name="Sato T.K."/>
            <person name="Potts K.M."/>
            <person name="Salamov A.A."/>
            <person name="LaButti K.M."/>
            <person name="Sun H."/>
            <person name="Clum A."/>
            <person name="Pangilinan J.L."/>
            <person name="Lindquist E.A."/>
            <person name="Lucas S."/>
            <person name="Lapidus A."/>
            <person name="Jin M."/>
            <person name="Gunawan C."/>
            <person name="Balan V."/>
            <person name="Dale B.E."/>
            <person name="Jeffries T.W."/>
            <person name="Zinkel R."/>
            <person name="Barry K.W."/>
            <person name="Grigoriev I.V."/>
            <person name="Gasch A.P."/>
        </authorList>
    </citation>
    <scope>NUCLEOTIDE SEQUENCE [LARGE SCALE GENOMIC DNA]</scope>
    <source>
        <strain evidence="9">ATCC 10573 / BCRC 21748 / CBS 615 / JCM 9827 / NBRC 10315 / NRRL Y-1498 / VKM Y-70</strain>
    </source>
</reference>
<accession>G3AW74</accession>
<dbReference type="EMBL" id="GL996510">
    <property type="protein sequence ID" value="EGV66472.1"/>
    <property type="molecule type" value="Genomic_DNA"/>
</dbReference>
<comment type="function">
    <text evidence="5">Component of the SWR1 complex which mediates the ATP-dependent exchange of histone H2A for the H2A variant HZT1 leading to transcriptional regulation of selected genes by chromatin remodeling. Involved in chromosome stability.</text>
</comment>
<sequence length="399" mass="44483">MTYLVVDNGSYSVKAGFAESNEPTIQHNAISKAKDGSLYIGSDYISTNNHSGLIFKRPHEQGHLTSWETEKPVWDYTFDLLSKKDINPTDLGLVLTETPFQLPQLSMNTDQIVFEEYGFGSYYRCIAPSLVPWTYAGDPDFSLVVDCGFSATWIVPIIYQSVYWKGVRKLPIGGRALNGLLREIISFRHYDISDEPVLINTIKESTCFMAQDFGAALKKKLAHECEFVLPDFKTTTTGYVRQSGQRGAGDLQSLVLTDERFVVPESLYRPEIIFDNAPSTSAILQTAPIKNLTDLVVEAIMTSPVVARPLLSQNITVVGGTSLVPGFSTRLEDELAKELPSDWKVQVVSSGDHKPDVASWYGGAELCQSEIIDKVTISKQEYYEHGSNWCQTQFGFRNV</sequence>
<dbReference type="AlphaFoldDB" id="G3AW74"/>
<dbReference type="Gene3D" id="3.90.640.10">
    <property type="entry name" value="Actin, Chain A, domain 4"/>
    <property type="match status" value="1"/>
</dbReference>
<evidence type="ECO:0000256" key="5">
    <source>
        <dbReference type="ARBA" id="ARBA00025222"/>
    </source>
</evidence>
<dbReference type="Proteomes" id="UP000000707">
    <property type="component" value="Unassembled WGS sequence"/>
</dbReference>
<dbReference type="OrthoDB" id="6220758at2759"/>
<evidence type="ECO:0000313" key="8">
    <source>
        <dbReference type="EMBL" id="EGV66472.1"/>
    </source>
</evidence>
<comment type="similarity">
    <text evidence="2">Belongs to the actin family. ARP6 subfamily.</text>
</comment>
<dbReference type="GO" id="GO:0005737">
    <property type="term" value="C:cytoplasm"/>
    <property type="evidence" value="ECO:0007669"/>
    <property type="project" value="UniProtKB-SubCell"/>
</dbReference>
<dbReference type="InterPro" id="IPR043129">
    <property type="entry name" value="ATPase_NBD"/>
</dbReference>
<keyword evidence="4" id="KW-0963">Cytoplasm</keyword>
<evidence type="ECO:0000256" key="1">
    <source>
        <dbReference type="ARBA" id="ARBA00004496"/>
    </source>
</evidence>
<dbReference type="PANTHER" id="PTHR11937">
    <property type="entry name" value="ACTIN"/>
    <property type="match status" value="1"/>
</dbReference>
<proteinExistence type="inferred from homology"/>
<evidence type="ECO:0000256" key="6">
    <source>
        <dbReference type="ARBA" id="ARBA00063309"/>
    </source>
</evidence>
<comment type="subunit">
    <text evidence="6">Component of the SWR1 chromatin remodeling complex.</text>
</comment>
<dbReference type="HOGENOM" id="CLU_027965_1_1_1"/>
<dbReference type="SUPFAM" id="SSF53067">
    <property type="entry name" value="Actin-like ATPase domain"/>
    <property type="match status" value="2"/>
</dbReference>
<dbReference type="Gene3D" id="3.30.420.40">
    <property type="match status" value="2"/>
</dbReference>
<evidence type="ECO:0000256" key="3">
    <source>
        <dbReference type="ARBA" id="ARBA00018633"/>
    </source>
</evidence>
<evidence type="ECO:0000256" key="2">
    <source>
        <dbReference type="ARBA" id="ARBA00005665"/>
    </source>
</evidence>
<dbReference type="STRING" id="590646.G3AW74"/>
<gene>
    <name evidence="8" type="ORF">CANTEDRAFT_128878</name>
</gene>
<organism evidence="9">
    <name type="scientific">Candida tenuis (strain ATCC 10573 / BCRC 21748 / CBS 615 / JCM 9827 / NBRC 10315 / NRRL Y-1498 / VKM Y-70)</name>
    <name type="common">Yeast</name>
    <name type="synonym">Yamadazyma tenuis</name>
    <dbReference type="NCBI Taxonomy" id="590646"/>
    <lineage>
        <taxon>Eukaryota</taxon>
        <taxon>Fungi</taxon>
        <taxon>Dikarya</taxon>
        <taxon>Ascomycota</taxon>
        <taxon>Saccharomycotina</taxon>
        <taxon>Pichiomycetes</taxon>
        <taxon>Debaryomycetaceae</taxon>
        <taxon>Yamadazyma</taxon>
    </lineage>
</organism>